<feature type="region of interest" description="Disordered" evidence="1">
    <location>
        <begin position="1"/>
        <end position="208"/>
    </location>
</feature>
<dbReference type="STRING" id="71717.A0A4Y7SYI2"/>
<feature type="region of interest" description="Disordered" evidence="1">
    <location>
        <begin position="320"/>
        <end position="348"/>
    </location>
</feature>
<feature type="compositionally biased region" description="Basic and acidic residues" evidence="1">
    <location>
        <begin position="110"/>
        <end position="125"/>
    </location>
</feature>
<gene>
    <name evidence="2" type="ORF">FA13DRAFT_1795171</name>
</gene>
<name>A0A4Y7SYI2_COPMI</name>
<evidence type="ECO:0000313" key="2">
    <source>
        <dbReference type="EMBL" id="TEB26923.1"/>
    </source>
</evidence>
<feature type="compositionally biased region" description="Polar residues" evidence="1">
    <location>
        <begin position="1"/>
        <end position="42"/>
    </location>
</feature>
<organism evidence="2 3">
    <name type="scientific">Coprinellus micaceus</name>
    <name type="common">Glistening ink-cap mushroom</name>
    <name type="synonym">Coprinus micaceus</name>
    <dbReference type="NCBI Taxonomy" id="71717"/>
    <lineage>
        <taxon>Eukaryota</taxon>
        <taxon>Fungi</taxon>
        <taxon>Dikarya</taxon>
        <taxon>Basidiomycota</taxon>
        <taxon>Agaricomycotina</taxon>
        <taxon>Agaricomycetes</taxon>
        <taxon>Agaricomycetidae</taxon>
        <taxon>Agaricales</taxon>
        <taxon>Agaricineae</taxon>
        <taxon>Psathyrellaceae</taxon>
        <taxon>Coprinellus</taxon>
    </lineage>
</organism>
<dbReference type="AlphaFoldDB" id="A0A4Y7SYI2"/>
<proteinExistence type="predicted"/>
<dbReference type="EMBL" id="QPFP01000044">
    <property type="protein sequence ID" value="TEB26923.1"/>
    <property type="molecule type" value="Genomic_DNA"/>
</dbReference>
<keyword evidence="3" id="KW-1185">Reference proteome</keyword>
<comment type="caution">
    <text evidence="2">The sequence shown here is derived from an EMBL/GenBank/DDBJ whole genome shotgun (WGS) entry which is preliminary data.</text>
</comment>
<evidence type="ECO:0000256" key="1">
    <source>
        <dbReference type="SAM" id="MobiDB-lite"/>
    </source>
</evidence>
<dbReference type="Proteomes" id="UP000298030">
    <property type="component" value="Unassembled WGS sequence"/>
</dbReference>
<dbReference type="OrthoDB" id="3224221at2759"/>
<reference evidence="2 3" key="1">
    <citation type="journal article" date="2019" name="Nat. Ecol. Evol.">
        <title>Megaphylogeny resolves global patterns of mushroom evolution.</title>
        <authorList>
            <person name="Varga T."/>
            <person name="Krizsan K."/>
            <person name="Foldi C."/>
            <person name="Dima B."/>
            <person name="Sanchez-Garcia M."/>
            <person name="Sanchez-Ramirez S."/>
            <person name="Szollosi G.J."/>
            <person name="Szarkandi J.G."/>
            <person name="Papp V."/>
            <person name="Albert L."/>
            <person name="Andreopoulos W."/>
            <person name="Angelini C."/>
            <person name="Antonin V."/>
            <person name="Barry K.W."/>
            <person name="Bougher N.L."/>
            <person name="Buchanan P."/>
            <person name="Buyck B."/>
            <person name="Bense V."/>
            <person name="Catcheside P."/>
            <person name="Chovatia M."/>
            <person name="Cooper J."/>
            <person name="Damon W."/>
            <person name="Desjardin D."/>
            <person name="Finy P."/>
            <person name="Geml J."/>
            <person name="Haridas S."/>
            <person name="Hughes K."/>
            <person name="Justo A."/>
            <person name="Karasinski D."/>
            <person name="Kautmanova I."/>
            <person name="Kiss B."/>
            <person name="Kocsube S."/>
            <person name="Kotiranta H."/>
            <person name="LaButti K.M."/>
            <person name="Lechner B.E."/>
            <person name="Liimatainen K."/>
            <person name="Lipzen A."/>
            <person name="Lukacs Z."/>
            <person name="Mihaltcheva S."/>
            <person name="Morgado L.N."/>
            <person name="Niskanen T."/>
            <person name="Noordeloos M.E."/>
            <person name="Ohm R.A."/>
            <person name="Ortiz-Santana B."/>
            <person name="Ovrebo C."/>
            <person name="Racz N."/>
            <person name="Riley R."/>
            <person name="Savchenko A."/>
            <person name="Shiryaev A."/>
            <person name="Soop K."/>
            <person name="Spirin V."/>
            <person name="Szebenyi C."/>
            <person name="Tomsovsky M."/>
            <person name="Tulloss R.E."/>
            <person name="Uehling J."/>
            <person name="Grigoriev I.V."/>
            <person name="Vagvolgyi C."/>
            <person name="Papp T."/>
            <person name="Martin F.M."/>
            <person name="Miettinen O."/>
            <person name="Hibbett D.S."/>
            <person name="Nagy L.G."/>
        </authorList>
    </citation>
    <scope>NUCLEOTIDE SEQUENCE [LARGE SCALE GENOMIC DNA]</scope>
    <source>
        <strain evidence="2 3">FP101781</strain>
    </source>
</reference>
<sequence length="626" mass="70660">MSDSGESVASKSGKPRQQSTEPSRSSSRAPTNRGGSPRITTDSEADDFPDVQPPPKRSRLAVNVKFKDPFGGPRNRSGSTRRKRTTKAPLSAFLGSIEEEGSGSDTASEDAGRFVEQSKKEDKGKGRAPPPEDDGDRDWQEQEQRQSQGLDSSLETLLAMAMQAEKRVRAPSSNGSAGEGRDGDSIEDEREIEEAKGESGANGKGVSGIPLPFVSGLLRVFRDIDSKLSEGQRNLDRNHRLRLEEERSLREKRGERMVETLKAVLDERVPVGSQSPHLQGKRRGAHVSQSIDNANKNRLKRYMRAFIHFTLLQLHKVSIDPGEDEGGRGSKRRRMVPPNVEPDDEGEATLPDAEIARLLYKKFPPIGAEELQKYESRDSACVVITRENFRFDFTLPLSHSFNQDAIHVAARAFRDSLTEAEYGRHHPDGPLPVSLLALDRVEESVFRHFKYLQTKYKDLNVEQETRNSKRLKNIIGTRKTALVNGRVETIEDSPDLAVHRDLVLLAGRNSMSDEEIDYEEIEGHRTTVLAKVTPEWRSEEFGELYQFVDLRRTEMKKSGFGKRRTTNGKNLLRIRKPGRKTAAHPPPPGLWRNCFDKNWLSKRRPWELAALKIVDEDYDFERHERG</sequence>
<accession>A0A4Y7SYI2</accession>
<feature type="compositionally biased region" description="Polar residues" evidence="1">
    <location>
        <begin position="145"/>
        <end position="155"/>
    </location>
</feature>
<protein>
    <submittedName>
        <fullName evidence="2">Uncharacterized protein</fullName>
    </submittedName>
</protein>
<evidence type="ECO:0000313" key="3">
    <source>
        <dbReference type="Proteomes" id="UP000298030"/>
    </source>
</evidence>